<dbReference type="RefSeq" id="WP_273619195.1">
    <property type="nucleotide sequence ID" value="NZ_CP117417.1"/>
</dbReference>
<reference evidence="2 3" key="1">
    <citation type="submission" date="2023-02" db="EMBL/GenBank/DDBJ databases">
        <title>Genome sequence of Novosphingobium humi KACC 19094.</title>
        <authorList>
            <person name="Kim S."/>
            <person name="Heo J."/>
            <person name="Kwon S.-W."/>
        </authorList>
    </citation>
    <scope>NUCLEOTIDE SEQUENCE [LARGE SCALE GENOMIC DNA]</scope>
    <source>
        <strain evidence="2 3">KACC 19094</strain>
    </source>
</reference>
<proteinExistence type="predicted"/>
<dbReference type="InterPro" id="IPR009414">
    <property type="entry name" value="DUF1064"/>
</dbReference>
<dbReference type="Proteomes" id="UP001218231">
    <property type="component" value="Chromosome"/>
</dbReference>
<dbReference type="Pfam" id="PF06356">
    <property type="entry name" value="DUF1064"/>
    <property type="match status" value="1"/>
</dbReference>
<evidence type="ECO:0000313" key="2">
    <source>
        <dbReference type="EMBL" id="WCT78895.1"/>
    </source>
</evidence>
<keyword evidence="3" id="KW-1185">Reference proteome</keyword>
<accession>A0ABY7U2T3</accession>
<gene>
    <name evidence="2" type="ORF">PQ457_08035</name>
</gene>
<dbReference type="EMBL" id="CP117417">
    <property type="protein sequence ID" value="WCT78895.1"/>
    <property type="molecule type" value="Genomic_DNA"/>
</dbReference>
<feature type="region of interest" description="Disordered" evidence="1">
    <location>
        <begin position="1"/>
        <end position="26"/>
    </location>
</feature>
<name>A0ABY7U2T3_9SPHN</name>
<protein>
    <submittedName>
        <fullName evidence="2">DUF1064 domain-containing protein</fullName>
    </submittedName>
</protein>
<sequence length="143" mass="16129">MTPWVRIIGKKAGANGRQPRKGKGGGGNKFGAKLCACHAGHNHHSRAEARRCNDLHLLVRGGVIRNLEQQPQFWFAINGRQVKHENGRRLGYKADFRYEEQDGAGGWRAVVEDVKGPYRDDAWTIRKAVFRALFPEVDLREVA</sequence>
<evidence type="ECO:0000256" key="1">
    <source>
        <dbReference type="SAM" id="MobiDB-lite"/>
    </source>
</evidence>
<organism evidence="2 3">
    <name type="scientific">Novosphingobium humi</name>
    <dbReference type="NCBI Taxonomy" id="2282397"/>
    <lineage>
        <taxon>Bacteria</taxon>
        <taxon>Pseudomonadati</taxon>
        <taxon>Pseudomonadota</taxon>
        <taxon>Alphaproteobacteria</taxon>
        <taxon>Sphingomonadales</taxon>
        <taxon>Sphingomonadaceae</taxon>
        <taxon>Novosphingobium</taxon>
    </lineage>
</organism>
<evidence type="ECO:0000313" key="3">
    <source>
        <dbReference type="Proteomes" id="UP001218231"/>
    </source>
</evidence>